<dbReference type="Proteomes" id="UP001597533">
    <property type="component" value="Unassembled WGS sequence"/>
</dbReference>
<evidence type="ECO:0000313" key="3">
    <source>
        <dbReference type="Proteomes" id="UP001597533"/>
    </source>
</evidence>
<accession>A0ABW5WPD2</accession>
<proteinExistence type="predicted"/>
<dbReference type="EMBL" id="JBHUOV010000007">
    <property type="protein sequence ID" value="MFD2824134.1"/>
    <property type="molecule type" value="Genomic_DNA"/>
</dbReference>
<name>A0ABW5WPD2_9FLAO</name>
<evidence type="ECO:0000313" key="2">
    <source>
        <dbReference type="EMBL" id="MFD2824134.1"/>
    </source>
</evidence>
<dbReference type="PROSITE" id="PS51704">
    <property type="entry name" value="GP_PDE"/>
    <property type="match status" value="1"/>
</dbReference>
<dbReference type="Pfam" id="PF03009">
    <property type="entry name" value="GDPD"/>
    <property type="match status" value="1"/>
</dbReference>
<organism evidence="2 3">
    <name type="scientific">Lacinutrix iliipiscaria</name>
    <dbReference type="NCBI Taxonomy" id="1230532"/>
    <lineage>
        <taxon>Bacteria</taxon>
        <taxon>Pseudomonadati</taxon>
        <taxon>Bacteroidota</taxon>
        <taxon>Flavobacteriia</taxon>
        <taxon>Flavobacteriales</taxon>
        <taxon>Flavobacteriaceae</taxon>
        <taxon>Lacinutrix</taxon>
    </lineage>
</organism>
<dbReference type="PANTHER" id="PTHR46211:SF14">
    <property type="entry name" value="GLYCEROPHOSPHODIESTER PHOSPHODIESTERASE"/>
    <property type="match status" value="1"/>
</dbReference>
<dbReference type="Gene3D" id="3.20.20.190">
    <property type="entry name" value="Phosphatidylinositol (PI) phosphodiesterase"/>
    <property type="match status" value="1"/>
</dbReference>
<sequence>MKCTNPKGIEVQGHRGCRGLMPENTLQAFEKAIDLGVQTLELDVVISKDKKVIVSHEPYLSRTICLDAEGNTIPKKKDKAYNLYQMTYEEIKAFDCGMKFHKRYPNQKKISAFKPSLEDVFLRTKHLSNHIKFNIEIKAKPKYDDVFTPHPKEFVRLVLETINTYDVFSRCNLQSFDLRILEQVKQQAPQMKVAILIDEDESISEKVKKLSYKPEIISPYYKLLDQTTVLQYQKADCEVIPWTVNSASEMSDMINFKVDAIITDYPDVLLDILKGKQAALST</sequence>
<reference evidence="3" key="1">
    <citation type="journal article" date="2019" name="Int. J. Syst. Evol. Microbiol.">
        <title>The Global Catalogue of Microorganisms (GCM) 10K type strain sequencing project: providing services to taxonomists for standard genome sequencing and annotation.</title>
        <authorList>
            <consortium name="The Broad Institute Genomics Platform"/>
            <consortium name="The Broad Institute Genome Sequencing Center for Infectious Disease"/>
            <person name="Wu L."/>
            <person name="Ma J."/>
        </authorList>
    </citation>
    <scope>NUCLEOTIDE SEQUENCE [LARGE SCALE GENOMIC DNA]</scope>
    <source>
        <strain evidence="3">KCTC 32141</strain>
    </source>
</reference>
<feature type="domain" description="GP-PDE" evidence="1">
    <location>
        <begin position="9"/>
        <end position="273"/>
    </location>
</feature>
<keyword evidence="3" id="KW-1185">Reference proteome</keyword>
<dbReference type="RefSeq" id="WP_183488779.1">
    <property type="nucleotide sequence ID" value="NZ_JBHUOV010000007.1"/>
</dbReference>
<comment type="caution">
    <text evidence="2">The sequence shown here is derived from an EMBL/GenBank/DDBJ whole genome shotgun (WGS) entry which is preliminary data.</text>
</comment>
<evidence type="ECO:0000259" key="1">
    <source>
        <dbReference type="PROSITE" id="PS51704"/>
    </source>
</evidence>
<protein>
    <submittedName>
        <fullName evidence="2">Glycerophosphodiester phosphodiesterase family protein</fullName>
    </submittedName>
</protein>
<dbReference type="PANTHER" id="PTHR46211">
    <property type="entry name" value="GLYCEROPHOSPHORYL DIESTER PHOSPHODIESTERASE"/>
    <property type="match status" value="1"/>
</dbReference>
<dbReference type="InterPro" id="IPR030395">
    <property type="entry name" value="GP_PDE_dom"/>
</dbReference>
<dbReference type="SUPFAM" id="SSF51695">
    <property type="entry name" value="PLC-like phosphodiesterases"/>
    <property type="match status" value="1"/>
</dbReference>
<dbReference type="InterPro" id="IPR017946">
    <property type="entry name" value="PLC-like_Pdiesterase_TIM-brl"/>
</dbReference>
<gene>
    <name evidence="2" type="ORF">ACFS5M_10655</name>
</gene>